<organism evidence="1 2">
    <name type="scientific">Frigoriglobus tundricola</name>
    <dbReference type="NCBI Taxonomy" id="2774151"/>
    <lineage>
        <taxon>Bacteria</taxon>
        <taxon>Pseudomonadati</taxon>
        <taxon>Planctomycetota</taxon>
        <taxon>Planctomycetia</taxon>
        <taxon>Gemmatales</taxon>
        <taxon>Gemmataceae</taxon>
        <taxon>Frigoriglobus</taxon>
    </lineage>
</organism>
<evidence type="ECO:0000313" key="1">
    <source>
        <dbReference type="EMBL" id="QJW98023.1"/>
    </source>
</evidence>
<dbReference type="KEGG" id="ftj:FTUN_5603"/>
<reference evidence="2" key="1">
    <citation type="submission" date="2020-05" db="EMBL/GenBank/DDBJ databases">
        <title>Frigoriglobus tundricola gen. nov., sp. nov., a psychrotolerant cellulolytic planctomycete of the family Gemmataceae with two divergent copies of 16S rRNA gene.</title>
        <authorList>
            <person name="Kulichevskaya I.S."/>
            <person name="Ivanova A.A."/>
            <person name="Naumoff D.G."/>
            <person name="Beletsky A.V."/>
            <person name="Rijpstra W.I.C."/>
            <person name="Sinninghe Damste J.S."/>
            <person name="Mardanov A.V."/>
            <person name="Ravin N.V."/>
            <person name="Dedysh S.N."/>
        </authorList>
    </citation>
    <scope>NUCLEOTIDE SEQUENCE [LARGE SCALE GENOMIC DNA]</scope>
    <source>
        <strain evidence="2">PL17</strain>
    </source>
</reference>
<proteinExistence type="predicted"/>
<gene>
    <name evidence="1" type="ORF">FTUN_5603</name>
</gene>
<dbReference type="Proteomes" id="UP000503447">
    <property type="component" value="Chromosome"/>
</dbReference>
<dbReference type="RefSeq" id="WP_171473293.1">
    <property type="nucleotide sequence ID" value="NZ_CP053452.2"/>
</dbReference>
<protein>
    <submittedName>
        <fullName evidence="1">Uncharacterized protein</fullName>
    </submittedName>
</protein>
<dbReference type="AlphaFoldDB" id="A0A6M5YXT9"/>
<accession>A0A6M5YXT9</accession>
<dbReference type="EMBL" id="CP053452">
    <property type="protein sequence ID" value="QJW98023.1"/>
    <property type="molecule type" value="Genomic_DNA"/>
</dbReference>
<keyword evidence="2" id="KW-1185">Reference proteome</keyword>
<name>A0A6M5YXT9_9BACT</name>
<evidence type="ECO:0000313" key="2">
    <source>
        <dbReference type="Proteomes" id="UP000503447"/>
    </source>
</evidence>
<sequence>MHVYDFVSTKITEPQVRSIISKARYDPGDYTYEARVDGDGYVVRGDEPMAISRLEHAARQLHITVEISSPPATADLAATVYHCDFENATKDTWTFCVYQEFPGSPGLDSVSWKQTTVPQSGESGVEWVIDYLVGIVNYKQSGGKGVYKASQKLGTQLGQKWDTRMESGAQQLFEAGSAPQKNQLLIDNSSGLLANLAVGMDGDIAVVRSNVYSGNAAQFTVEPIYWVALYKDLVKGEVISGNQIHGPLPVKFAGGATSLVFRAYIDGQTFVFEQEGTSNRSTAPLTEMQARIAAVSRPDRALRSPRLAATS</sequence>